<dbReference type="GeneID" id="79837217"/>
<comment type="subcellular location">
    <subcellularLocation>
        <location evidence="1">Cell outer membrane</location>
    </subcellularLocation>
</comment>
<keyword evidence="3 6" id="KW-0732">Signal</keyword>
<evidence type="ECO:0000313" key="9">
    <source>
        <dbReference type="EMBL" id="GKI19985.1"/>
    </source>
</evidence>
<dbReference type="CDD" id="cd08977">
    <property type="entry name" value="SusD"/>
    <property type="match status" value="1"/>
</dbReference>
<organism evidence="9 10">
    <name type="scientific">Alistipes finegoldii</name>
    <dbReference type="NCBI Taxonomy" id="214856"/>
    <lineage>
        <taxon>Bacteria</taxon>
        <taxon>Pseudomonadati</taxon>
        <taxon>Bacteroidota</taxon>
        <taxon>Bacteroidia</taxon>
        <taxon>Bacteroidales</taxon>
        <taxon>Rikenellaceae</taxon>
        <taxon>Alistipes</taxon>
    </lineage>
</organism>
<evidence type="ECO:0000256" key="1">
    <source>
        <dbReference type="ARBA" id="ARBA00004442"/>
    </source>
</evidence>
<dbReference type="RefSeq" id="WP_244076919.1">
    <property type="nucleotide sequence ID" value="NZ_AP025581.1"/>
</dbReference>
<dbReference type="Pfam" id="PF14322">
    <property type="entry name" value="SusD-like_3"/>
    <property type="match status" value="1"/>
</dbReference>
<comment type="similarity">
    <text evidence="2">Belongs to the SusD family.</text>
</comment>
<feature type="chain" id="PRO_5041433296" evidence="6">
    <location>
        <begin position="20"/>
        <end position="558"/>
    </location>
</feature>
<dbReference type="GO" id="GO:0009279">
    <property type="term" value="C:cell outer membrane"/>
    <property type="evidence" value="ECO:0007669"/>
    <property type="project" value="UniProtKB-SubCell"/>
</dbReference>
<protein>
    <submittedName>
        <fullName evidence="9">Membrane protein</fullName>
    </submittedName>
</protein>
<dbReference type="Proteomes" id="UP001055105">
    <property type="component" value="Unassembled WGS sequence"/>
</dbReference>
<keyword evidence="5" id="KW-0998">Cell outer membrane</keyword>
<comment type="caution">
    <text evidence="9">The sequence shown here is derived from an EMBL/GenBank/DDBJ whole genome shotgun (WGS) entry which is preliminary data.</text>
</comment>
<dbReference type="InterPro" id="IPR033985">
    <property type="entry name" value="SusD-like_N"/>
</dbReference>
<reference evidence="9" key="1">
    <citation type="submission" date="2022-01" db="EMBL/GenBank/DDBJ databases">
        <title>Novel bile acid biosynthetic pathways are enriched in the microbiome of centenarians.</title>
        <authorList>
            <person name="Sato Y."/>
            <person name="Atarashi K."/>
            <person name="Plichta R.D."/>
            <person name="Arai Y."/>
            <person name="Sasajima S."/>
            <person name="Kearney M.S."/>
            <person name="Suda W."/>
            <person name="Takeshita K."/>
            <person name="Sasaki T."/>
            <person name="Okamoto S."/>
            <person name="Skelly N.A."/>
            <person name="Okamura Y."/>
            <person name="Vlamakis H."/>
            <person name="Li Y."/>
            <person name="Tanoue T."/>
            <person name="Takei H."/>
            <person name="Nittono H."/>
            <person name="Narushima S."/>
            <person name="Irie J."/>
            <person name="Itoh H."/>
            <person name="Moriya K."/>
            <person name="Sugiura Y."/>
            <person name="Suematsu M."/>
            <person name="Moritoki N."/>
            <person name="Shibata S."/>
            <person name="Littman R.D."/>
            <person name="Fischbach A.M."/>
            <person name="Uwamino Y."/>
            <person name="Inoue T."/>
            <person name="Honda A."/>
            <person name="Hattori M."/>
            <person name="Murai T."/>
            <person name="Xavier J.R."/>
            <person name="Hirose N."/>
            <person name="Honda K."/>
        </authorList>
    </citation>
    <scope>NUCLEOTIDE SEQUENCE</scope>
    <source>
        <strain evidence="9">CE91-St16</strain>
    </source>
</reference>
<name>A0AA37KQM3_9BACT</name>
<accession>A0AA37KQM3</accession>
<sequence length="558" mass="63693">MKKIIILFLVLCGAGLGTSCDDFLTEHPSTQFSPEDVYSSPNGVQAVLNSCYGYISQSNGYGGYLHMLLSWHTPTMQLQNRNSTYMVELATMNVAVDNSTADYVYDGAYQTINTVNDLLMNIGLCSGMSEAEHNRIEGEARLLRALSYFNLVRIFGALPYIDRPAASIEESHKPRTSIDRIYGLIIGDLEQAWNMLPEKGAHAHGRPHKWAAKAFLAKVYVALACIKEHPGEPFDAALFDKSAKEYWQLAYDNAKEVYDSHAYSLVPNFADLWVYTNKHTEESILEMEMNYVTGSCPFMYRYLPGYWEGVPLTNSSNNYGQIRPSREAWDEHNDRYPGDWREECTYLDYKYKCNTTVENENYRGKQYYIYPYTKENYPDQSTSKYEYLPYLRKWVDPTFTAGNANVNFIVYRYADLLLTLAEAANELGGAHTREAVGYVNEVLFRARNASNEQRTEPADWDAGLSQEEIRAALRVERRCELKGELHEWFDSRRFGVAYLTGLIDIHNARIAETASLSPYDYVLPNGFNEVKKNLLLPFPNAEISANYNISASDQNFGY</sequence>
<evidence type="ECO:0000259" key="8">
    <source>
        <dbReference type="Pfam" id="PF14322"/>
    </source>
</evidence>
<dbReference type="Pfam" id="PF07980">
    <property type="entry name" value="SusD_RagB"/>
    <property type="match status" value="1"/>
</dbReference>
<evidence type="ECO:0000256" key="5">
    <source>
        <dbReference type="ARBA" id="ARBA00023237"/>
    </source>
</evidence>
<proteinExistence type="inferred from homology"/>
<feature type="domain" description="RagB/SusD" evidence="7">
    <location>
        <begin position="316"/>
        <end position="558"/>
    </location>
</feature>
<dbReference type="AlphaFoldDB" id="A0AA37KQM3"/>
<dbReference type="SUPFAM" id="SSF48452">
    <property type="entry name" value="TPR-like"/>
    <property type="match status" value="1"/>
</dbReference>
<keyword evidence="4" id="KW-0472">Membrane</keyword>
<feature type="domain" description="SusD-like N-terminal" evidence="8">
    <location>
        <begin position="23"/>
        <end position="220"/>
    </location>
</feature>
<dbReference type="EMBL" id="BQOL01000002">
    <property type="protein sequence ID" value="GKI19985.1"/>
    <property type="molecule type" value="Genomic_DNA"/>
</dbReference>
<dbReference type="Gene3D" id="1.25.40.390">
    <property type="match status" value="1"/>
</dbReference>
<feature type="signal peptide" evidence="6">
    <location>
        <begin position="1"/>
        <end position="19"/>
    </location>
</feature>
<evidence type="ECO:0000256" key="3">
    <source>
        <dbReference type="ARBA" id="ARBA00022729"/>
    </source>
</evidence>
<evidence type="ECO:0000313" key="10">
    <source>
        <dbReference type="Proteomes" id="UP001055105"/>
    </source>
</evidence>
<evidence type="ECO:0000256" key="6">
    <source>
        <dbReference type="SAM" id="SignalP"/>
    </source>
</evidence>
<evidence type="ECO:0000256" key="4">
    <source>
        <dbReference type="ARBA" id="ARBA00023136"/>
    </source>
</evidence>
<evidence type="ECO:0000256" key="2">
    <source>
        <dbReference type="ARBA" id="ARBA00006275"/>
    </source>
</evidence>
<dbReference type="PROSITE" id="PS51257">
    <property type="entry name" value="PROKAR_LIPOPROTEIN"/>
    <property type="match status" value="1"/>
</dbReference>
<dbReference type="InterPro" id="IPR012944">
    <property type="entry name" value="SusD_RagB_dom"/>
</dbReference>
<evidence type="ECO:0000259" key="7">
    <source>
        <dbReference type="Pfam" id="PF07980"/>
    </source>
</evidence>
<gene>
    <name evidence="9" type="ORF">CE91St16_28930</name>
</gene>
<dbReference type="InterPro" id="IPR011990">
    <property type="entry name" value="TPR-like_helical_dom_sf"/>
</dbReference>